<dbReference type="Gene3D" id="2.70.98.10">
    <property type="match status" value="1"/>
</dbReference>
<dbReference type="EC" id="5.1.3.15" evidence="4"/>
<dbReference type="InterPro" id="IPR014718">
    <property type="entry name" value="GH-type_carb-bd"/>
</dbReference>
<dbReference type="InterPro" id="IPR008183">
    <property type="entry name" value="Aldose_1/G6P_1-epimerase"/>
</dbReference>
<evidence type="ECO:0000256" key="1">
    <source>
        <dbReference type="ARBA" id="ARBA00001096"/>
    </source>
</evidence>
<dbReference type="EMBL" id="BSUO01000001">
    <property type="protein sequence ID" value="GMA41497.1"/>
    <property type="molecule type" value="Genomic_DNA"/>
</dbReference>
<dbReference type="InterPro" id="IPR011013">
    <property type="entry name" value="Gal_mutarotase_sf_dom"/>
</dbReference>
<dbReference type="SUPFAM" id="SSF74650">
    <property type="entry name" value="Galactose mutarotase-like"/>
    <property type="match status" value="1"/>
</dbReference>
<evidence type="ECO:0000256" key="4">
    <source>
        <dbReference type="PIRNR" id="PIRNR016020"/>
    </source>
</evidence>
<dbReference type="CDD" id="cd09020">
    <property type="entry name" value="D-hex-6-P-epi_like"/>
    <property type="match status" value="1"/>
</dbReference>
<comment type="caution">
    <text evidence="5">The sequence shown here is derived from an EMBL/GenBank/DDBJ whole genome shotgun (WGS) entry which is preliminary data.</text>
</comment>
<dbReference type="PIRSF" id="PIRSF016020">
    <property type="entry name" value="PHexose_mutarotase"/>
    <property type="match status" value="1"/>
</dbReference>
<protein>
    <recommendedName>
        <fullName evidence="4">Putative glucose-6-phosphate 1-epimerase</fullName>
        <ecNumber evidence="4">5.1.3.15</ecNumber>
    </recommendedName>
</protein>
<evidence type="ECO:0000313" key="5">
    <source>
        <dbReference type="EMBL" id="GMA41497.1"/>
    </source>
</evidence>
<organism evidence="5 6">
    <name type="scientific">Mobilicoccus caccae</name>
    <dbReference type="NCBI Taxonomy" id="1859295"/>
    <lineage>
        <taxon>Bacteria</taxon>
        <taxon>Bacillati</taxon>
        <taxon>Actinomycetota</taxon>
        <taxon>Actinomycetes</taxon>
        <taxon>Micrococcales</taxon>
        <taxon>Dermatophilaceae</taxon>
        <taxon>Mobilicoccus</taxon>
    </lineage>
</organism>
<dbReference type="Pfam" id="PF01263">
    <property type="entry name" value="Aldose_epim"/>
    <property type="match status" value="1"/>
</dbReference>
<evidence type="ECO:0000256" key="3">
    <source>
        <dbReference type="ARBA" id="ARBA00023235"/>
    </source>
</evidence>
<dbReference type="Proteomes" id="UP001157126">
    <property type="component" value="Unassembled WGS sequence"/>
</dbReference>
<evidence type="ECO:0000256" key="2">
    <source>
        <dbReference type="ARBA" id="ARBA00005866"/>
    </source>
</evidence>
<keyword evidence="3 4" id="KW-0413">Isomerase</keyword>
<dbReference type="PANTHER" id="PTHR11122:SF13">
    <property type="entry name" value="GLUCOSE-6-PHOSPHATE 1-EPIMERASE"/>
    <property type="match status" value="1"/>
</dbReference>
<evidence type="ECO:0000313" key="6">
    <source>
        <dbReference type="Proteomes" id="UP001157126"/>
    </source>
</evidence>
<gene>
    <name evidence="5" type="ORF">GCM10025883_35420</name>
</gene>
<accession>A0ABQ6IXP6</accession>
<proteinExistence type="inferred from homology"/>
<reference evidence="6" key="1">
    <citation type="journal article" date="2019" name="Int. J. Syst. Evol. Microbiol.">
        <title>The Global Catalogue of Microorganisms (GCM) 10K type strain sequencing project: providing services to taxonomists for standard genome sequencing and annotation.</title>
        <authorList>
            <consortium name="The Broad Institute Genomics Platform"/>
            <consortium name="The Broad Institute Genome Sequencing Center for Infectious Disease"/>
            <person name="Wu L."/>
            <person name="Ma J."/>
        </authorList>
    </citation>
    <scope>NUCLEOTIDE SEQUENCE [LARGE SCALE GENOMIC DNA]</scope>
    <source>
        <strain evidence="6">NBRC 113072</strain>
    </source>
</reference>
<name>A0ABQ6IXP6_9MICO</name>
<sequence length="326" mass="35076">MVCGTKPLHDTAIRADMMGVSASSVDHGHMNTTPEQSSLPDGVTYEGGDAPRLVIDTPAARGEIHLDGAQVTRWAPAGADEVLWVSALTRSGEGIAVRGGVPICAPWFATGRAKNRSPQHGFLRLVRWSLTETRRVGDDVTVVLTAPDLASLEDVPGLDQTPSDLTATYEVTMGRTLRMSLTITSPTQKLELEEALHTYLRVSDVTQARVEGLDGARYADKAPGGRAVNAQQGDVTFMRETDRVYASTETVTLVDGERRVVVEKSGSASTVVWNPWERKAAEISDFGDDEWPGMVCIETANALAGHIKLEPGQSHTMTAEISLQNA</sequence>
<dbReference type="InterPro" id="IPR025532">
    <property type="entry name" value="G6P_1-epimerase"/>
</dbReference>
<comment type="catalytic activity">
    <reaction evidence="1">
        <text>alpha-D-glucose 6-phosphate = beta-D-glucose 6-phosphate</text>
        <dbReference type="Rhea" id="RHEA:16249"/>
        <dbReference type="ChEBI" id="CHEBI:58225"/>
        <dbReference type="ChEBI" id="CHEBI:58247"/>
        <dbReference type="EC" id="5.1.3.15"/>
    </reaction>
</comment>
<comment type="similarity">
    <text evidence="2 4">Belongs to the glucose-6-phosphate 1-epimerase family.</text>
</comment>
<dbReference type="PANTHER" id="PTHR11122">
    <property type="entry name" value="APOSPORY-ASSOCIATED PROTEIN C-RELATED"/>
    <property type="match status" value="1"/>
</dbReference>
<keyword evidence="6" id="KW-1185">Reference proteome</keyword>